<dbReference type="KEGG" id="cyc:PCC7424_2306"/>
<name>B7KHN3_GLOC7</name>
<dbReference type="HOGENOM" id="CLU_173195_1_1_3"/>
<dbReference type="OrthoDB" id="428665at2"/>
<evidence type="ECO:0000313" key="2">
    <source>
        <dbReference type="Proteomes" id="UP000002384"/>
    </source>
</evidence>
<dbReference type="EMBL" id="CP001291">
    <property type="protein sequence ID" value="ACK70728.1"/>
    <property type="molecule type" value="Genomic_DNA"/>
</dbReference>
<gene>
    <name evidence="1" type="ordered locus">PCC7424_2306</name>
</gene>
<keyword evidence="2" id="KW-1185">Reference proteome</keyword>
<dbReference type="Proteomes" id="UP000002384">
    <property type="component" value="Chromosome"/>
</dbReference>
<evidence type="ECO:0000313" key="1">
    <source>
        <dbReference type="EMBL" id="ACK70728.1"/>
    </source>
</evidence>
<organism evidence="1 2">
    <name type="scientific">Gloeothece citriformis (strain PCC 7424)</name>
    <name type="common">Cyanothece sp. (strain PCC 7424)</name>
    <dbReference type="NCBI Taxonomy" id="65393"/>
    <lineage>
        <taxon>Bacteria</taxon>
        <taxon>Bacillati</taxon>
        <taxon>Cyanobacteriota</taxon>
        <taxon>Cyanophyceae</taxon>
        <taxon>Oscillatoriophycideae</taxon>
        <taxon>Chroococcales</taxon>
        <taxon>Aphanothecaceae</taxon>
        <taxon>Gloeothece</taxon>
        <taxon>Gloeothece citriformis</taxon>
    </lineage>
</organism>
<evidence type="ECO:0008006" key="3">
    <source>
        <dbReference type="Google" id="ProtNLM"/>
    </source>
</evidence>
<dbReference type="eggNOG" id="ENOG5033CIC">
    <property type="taxonomic scope" value="Bacteria"/>
</dbReference>
<dbReference type="AlphaFoldDB" id="B7KHN3"/>
<accession>B7KHN3</accession>
<dbReference type="RefSeq" id="WP_015954332.1">
    <property type="nucleotide sequence ID" value="NC_011729.1"/>
</dbReference>
<protein>
    <recommendedName>
        <fullName evidence="3">CopG domain protein DNA-binding domain protein</fullName>
    </recommendedName>
</protein>
<reference evidence="2" key="1">
    <citation type="journal article" date="2011" name="MBio">
        <title>Novel metabolic attributes of the genus Cyanothece, comprising a group of unicellular nitrogen-fixing Cyanobacteria.</title>
        <authorList>
            <person name="Bandyopadhyay A."/>
            <person name="Elvitigala T."/>
            <person name="Welsh E."/>
            <person name="Stockel J."/>
            <person name="Liberton M."/>
            <person name="Min H."/>
            <person name="Sherman L.A."/>
            <person name="Pakrasi H.B."/>
        </authorList>
    </citation>
    <scope>NUCLEOTIDE SEQUENCE [LARGE SCALE GENOMIC DNA]</scope>
    <source>
        <strain evidence="2">PCC 7424</strain>
    </source>
</reference>
<dbReference type="STRING" id="65393.PCC7424_2306"/>
<sequence length="77" mass="8986">MNLNTEIPDALYQQLETLANRENLSIDQLITIALSAQISAWMTKDYIEEKAKQGNWDKFKQVLNKVSEREPLDYDKL</sequence>
<proteinExistence type="predicted"/>